<dbReference type="Gene3D" id="2.160.20.80">
    <property type="entry name" value="E3 ubiquitin-protein ligase SopA"/>
    <property type="match status" value="1"/>
</dbReference>
<sequence length="341" mass="38085">MNEKPRLPPGQGLIRRPENWPILGETGPRDDDTPWAIRVTGAVERPLEIPLEELMRRPRKDVVLDIHCVTRWSKYDRSFSGFPLMKLIEEAGPKPEARFVRFISRSERAHDTSLTLPLCEELQPLITFDAEGEPLEEVHGGPVRIVTPGRYFYKSVKWLEEIELREENKLGYWEAGPGYHDNADPWAEERFITGNIPPDLRERMIERKSLGKRDLLGVDFSGEALGGLDAAKAVIRNCRFVGAKLRSADFREAMVSGGSFEEADMVDADFRDANCNGTSFVGADLRSVDFSGAQVFGARFVDEDGGRGAIVDAQTLLSPEQLASLTDANRRYLEAALAAAP</sequence>
<feature type="domain" description="Oxidoreductase molybdopterin-binding" evidence="2">
    <location>
        <begin position="29"/>
        <end position="173"/>
    </location>
</feature>
<dbReference type="PANTHER" id="PTHR43032">
    <property type="entry name" value="PROTEIN-METHIONINE-SULFOXIDE REDUCTASE"/>
    <property type="match status" value="1"/>
</dbReference>
<evidence type="ECO:0000259" key="2">
    <source>
        <dbReference type="Pfam" id="PF00174"/>
    </source>
</evidence>
<protein>
    <submittedName>
        <fullName evidence="3">Molybdopterin-dependent oxidoreductase</fullName>
    </submittedName>
</protein>
<dbReference type="Proteomes" id="UP000503336">
    <property type="component" value="Chromosome"/>
</dbReference>
<dbReference type="PANTHER" id="PTHR43032:SF4">
    <property type="entry name" value="OXIDOREDUCTASE MOLYBDOPTERIN-BINDING DOMAIN-CONTAINING PROTEIN"/>
    <property type="match status" value="1"/>
</dbReference>
<dbReference type="Pfam" id="PF00805">
    <property type="entry name" value="Pentapeptide"/>
    <property type="match status" value="1"/>
</dbReference>
<feature type="region of interest" description="Disordered" evidence="1">
    <location>
        <begin position="1"/>
        <end position="31"/>
    </location>
</feature>
<proteinExistence type="predicted"/>
<reference evidence="3 4" key="1">
    <citation type="submission" date="2020-02" db="EMBL/GenBank/DDBJ databases">
        <title>complete genome sequence of Rhodobacteraceae bacterium.</title>
        <authorList>
            <person name="Park J."/>
            <person name="Kim Y.-S."/>
            <person name="Kim K.-H."/>
        </authorList>
    </citation>
    <scope>NUCLEOTIDE SEQUENCE [LARGE SCALE GENOMIC DNA]</scope>
    <source>
        <strain evidence="3 4">RR4-56</strain>
    </source>
</reference>
<organism evidence="3 4">
    <name type="scientific">Pikeienuella piscinae</name>
    <dbReference type="NCBI Taxonomy" id="2748098"/>
    <lineage>
        <taxon>Bacteria</taxon>
        <taxon>Pseudomonadati</taxon>
        <taxon>Pseudomonadota</taxon>
        <taxon>Alphaproteobacteria</taxon>
        <taxon>Rhodobacterales</taxon>
        <taxon>Paracoccaceae</taxon>
        <taxon>Pikeienuella</taxon>
    </lineage>
</organism>
<dbReference type="SUPFAM" id="SSF56524">
    <property type="entry name" value="Oxidoreductase molybdopterin-binding domain"/>
    <property type="match status" value="1"/>
</dbReference>
<dbReference type="EMBL" id="CP049056">
    <property type="protein sequence ID" value="QIE54801.1"/>
    <property type="molecule type" value="Genomic_DNA"/>
</dbReference>
<dbReference type="InterPro" id="IPR000572">
    <property type="entry name" value="OxRdtase_Mopterin-bd_dom"/>
</dbReference>
<evidence type="ECO:0000313" key="3">
    <source>
        <dbReference type="EMBL" id="QIE54801.1"/>
    </source>
</evidence>
<gene>
    <name evidence="3" type="ORF">G5B40_04685</name>
</gene>
<dbReference type="InterPro" id="IPR036374">
    <property type="entry name" value="OxRdtase_Mopterin-bd_sf"/>
</dbReference>
<dbReference type="Pfam" id="PF00174">
    <property type="entry name" value="Oxidored_molyb"/>
    <property type="match status" value="1"/>
</dbReference>
<evidence type="ECO:0000256" key="1">
    <source>
        <dbReference type="SAM" id="MobiDB-lite"/>
    </source>
</evidence>
<dbReference type="AlphaFoldDB" id="A0A7L5BUA5"/>
<dbReference type="KEGG" id="hdh:G5B40_04685"/>
<dbReference type="InterPro" id="IPR001646">
    <property type="entry name" value="5peptide_repeat"/>
</dbReference>
<accession>A0A7L5BUA5</accession>
<dbReference type="Gene3D" id="3.90.420.10">
    <property type="entry name" value="Oxidoreductase, molybdopterin-binding domain"/>
    <property type="match status" value="1"/>
</dbReference>
<dbReference type="RefSeq" id="WP_165095660.1">
    <property type="nucleotide sequence ID" value="NZ_CP049056.1"/>
</dbReference>
<name>A0A7L5BUA5_9RHOB</name>
<dbReference type="SUPFAM" id="SSF141571">
    <property type="entry name" value="Pentapeptide repeat-like"/>
    <property type="match status" value="1"/>
</dbReference>
<evidence type="ECO:0000313" key="4">
    <source>
        <dbReference type="Proteomes" id="UP000503336"/>
    </source>
</evidence>
<keyword evidence="4" id="KW-1185">Reference proteome</keyword>